<dbReference type="Pfam" id="PF08540">
    <property type="entry name" value="HMG_CoA_synt_C"/>
    <property type="match status" value="1"/>
</dbReference>
<dbReference type="PANTHER" id="PTHR43323">
    <property type="entry name" value="3-HYDROXY-3-METHYLGLUTARYL COENZYME A SYNTHASE"/>
    <property type="match status" value="1"/>
</dbReference>
<reference evidence="26" key="1">
    <citation type="submission" date="2025-08" db="UniProtKB">
        <authorList>
            <consortium name="Ensembl"/>
        </authorList>
    </citation>
    <scope>IDENTIFICATION</scope>
</reference>
<feature type="domain" description="Hydroxymethylglutaryl-coenzyme A synthase N-terminal" evidence="24">
    <location>
        <begin position="49"/>
        <end position="222"/>
    </location>
</feature>
<comment type="function">
    <text evidence="22">Catalyzes the condensation of acetyl-CoA with acetoacetyl-CoA to form HMG-CoA.</text>
</comment>
<keyword evidence="10" id="KW-0809">Transit peptide</keyword>
<evidence type="ECO:0000256" key="6">
    <source>
        <dbReference type="ARBA" id="ARBA00022548"/>
    </source>
</evidence>
<feature type="active site" description="Proton donor/acceptor" evidence="20">
    <location>
        <position position="300"/>
    </location>
</feature>
<evidence type="ECO:0000256" key="3">
    <source>
        <dbReference type="ARBA" id="ARBA00007061"/>
    </source>
</evidence>
<feature type="active site" description="Acyl-thioester intermediate" evidence="20">
    <location>
        <position position="165"/>
    </location>
</feature>
<evidence type="ECO:0000256" key="14">
    <source>
        <dbReference type="ARBA" id="ARBA00023098"/>
    </source>
</evidence>
<feature type="domain" description="Hydroxymethylglutaryl-coenzyme A synthase C-terminal" evidence="25">
    <location>
        <begin position="223"/>
        <end position="338"/>
    </location>
</feature>
<keyword evidence="27" id="KW-1185">Reference proteome</keyword>
<dbReference type="Ensembl" id="ENSAZOT00000019968.1">
    <property type="protein sequence ID" value="ENSAZOP00000018590.1"/>
    <property type="gene ID" value="ENSAZOG00000012079.1"/>
</dbReference>
<evidence type="ECO:0000259" key="25">
    <source>
        <dbReference type="Pfam" id="PF08540"/>
    </source>
</evidence>
<evidence type="ECO:0000256" key="8">
    <source>
        <dbReference type="ARBA" id="ARBA00022679"/>
    </source>
</evidence>
<keyword evidence="6" id="KW-0153">Cholesterol metabolism</keyword>
<dbReference type="InterPro" id="IPR013528">
    <property type="entry name" value="HMG_CoA_synth_N"/>
</dbReference>
<keyword evidence="11 22" id="KW-0752">Steroid biosynthesis</keyword>
<keyword evidence="17 22" id="KW-0753">Steroid metabolism</keyword>
<evidence type="ECO:0000256" key="15">
    <source>
        <dbReference type="ARBA" id="ARBA00023128"/>
    </source>
</evidence>
<dbReference type="GO" id="GO:0004421">
    <property type="term" value="F:hydroxymethylglutaryl-CoA synthase activity"/>
    <property type="evidence" value="ECO:0007669"/>
    <property type="project" value="UniProtKB-EC"/>
</dbReference>
<dbReference type="UniPathway" id="UPA00058">
    <property type="reaction ID" value="UER00102"/>
</dbReference>
<dbReference type="FunFam" id="3.40.47.10:FF:000008">
    <property type="entry name" value="3-hydroxy-3-methylglutaryl coenzyme A synthase"/>
    <property type="match status" value="1"/>
</dbReference>
<dbReference type="Proteomes" id="UP000694549">
    <property type="component" value="Unplaced"/>
</dbReference>
<organism evidence="26 27">
    <name type="scientific">Anas zonorhyncha</name>
    <name type="common">Eastern spot-billed duck</name>
    <dbReference type="NCBI Taxonomy" id="75864"/>
    <lineage>
        <taxon>Eukaryota</taxon>
        <taxon>Metazoa</taxon>
        <taxon>Chordata</taxon>
        <taxon>Craniata</taxon>
        <taxon>Vertebrata</taxon>
        <taxon>Euteleostomi</taxon>
        <taxon>Archelosauria</taxon>
        <taxon>Archosauria</taxon>
        <taxon>Dinosauria</taxon>
        <taxon>Saurischia</taxon>
        <taxon>Theropoda</taxon>
        <taxon>Coelurosauria</taxon>
        <taxon>Aves</taxon>
        <taxon>Neognathae</taxon>
        <taxon>Galloanserae</taxon>
        <taxon>Anseriformes</taxon>
        <taxon>Anatidae</taxon>
        <taxon>Anatinae</taxon>
        <taxon>Anas</taxon>
    </lineage>
</organism>
<evidence type="ECO:0000259" key="24">
    <source>
        <dbReference type="Pfam" id="PF01154"/>
    </source>
</evidence>
<comment type="subcellular location">
    <subcellularLocation>
        <location evidence="1">Mitochondrion</location>
    </subcellularLocation>
</comment>
<proteinExistence type="inferred from homology"/>
<reference evidence="26" key="2">
    <citation type="submission" date="2025-09" db="UniProtKB">
        <authorList>
            <consortium name="Ensembl"/>
        </authorList>
    </citation>
    <scope>IDENTIFICATION</scope>
</reference>
<dbReference type="InterPro" id="IPR000590">
    <property type="entry name" value="HMG_CoA_synt_AS"/>
</dbReference>
<comment type="function">
    <text evidence="18">Catalyzes the first irreversible step in ketogenesis, condensing acetyl-CoA to acetoacetyl-CoA to form HMG-CoA, which is converted by HMG-CoA reductase (HMGCR) into mevalonate.</text>
</comment>
<dbReference type="GO" id="GO:0010142">
    <property type="term" value="P:farnesyl diphosphate biosynthetic process, mevalonate pathway"/>
    <property type="evidence" value="ECO:0007669"/>
    <property type="project" value="InterPro"/>
</dbReference>
<dbReference type="GO" id="GO:0005739">
    <property type="term" value="C:mitochondrion"/>
    <property type="evidence" value="ECO:0007669"/>
    <property type="project" value="UniProtKB-SubCell"/>
</dbReference>
<protein>
    <recommendedName>
        <fullName evidence="22">Hydroxymethylglutaryl-CoA synthase</fullName>
        <shortName evidence="22">HMG-CoA synthase</shortName>
        <ecNumber evidence="22">2.3.3.10</ecNumber>
    </recommendedName>
    <alternativeName>
        <fullName evidence="22">3-hydroxy-3-methylglutaryl coenzyme A synthase</fullName>
    </alternativeName>
</protein>
<keyword evidence="13 22" id="KW-0756">Sterol biosynthesis</keyword>
<evidence type="ECO:0000256" key="18">
    <source>
        <dbReference type="ARBA" id="ARBA00037714"/>
    </source>
</evidence>
<comment type="catalytic activity">
    <reaction evidence="19">
        <text>acetoacetyl-CoA + acetyl-CoA + H2O = (3S)-3-hydroxy-3-methylglutaryl-CoA + CoA + H(+)</text>
        <dbReference type="Rhea" id="RHEA:10188"/>
        <dbReference type="ChEBI" id="CHEBI:15377"/>
        <dbReference type="ChEBI" id="CHEBI:15378"/>
        <dbReference type="ChEBI" id="CHEBI:43074"/>
        <dbReference type="ChEBI" id="CHEBI:57286"/>
        <dbReference type="ChEBI" id="CHEBI:57287"/>
        <dbReference type="ChEBI" id="CHEBI:57288"/>
        <dbReference type="EC" id="2.3.3.10"/>
    </reaction>
    <physiologicalReaction direction="left-to-right" evidence="19">
        <dbReference type="Rhea" id="RHEA:10189"/>
    </physiologicalReaction>
</comment>
<evidence type="ECO:0000256" key="4">
    <source>
        <dbReference type="ARBA" id="ARBA00011738"/>
    </source>
</evidence>
<comment type="similarity">
    <text evidence="3 22">Belongs to the thiolase-like superfamily. HMG-CoA synthase family.</text>
</comment>
<dbReference type="InterPro" id="IPR013746">
    <property type="entry name" value="HMG_CoA_synt_C_dom"/>
</dbReference>
<comment type="subunit">
    <text evidence="4">Homodimer.</text>
</comment>
<dbReference type="CDD" id="cd00827">
    <property type="entry name" value="init_cond_enzymes"/>
    <property type="match status" value="1"/>
</dbReference>
<dbReference type="Gene3D" id="3.40.47.10">
    <property type="match status" value="1"/>
</dbReference>
<dbReference type="PROSITE" id="PS01226">
    <property type="entry name" value="HMG_COA_SYNTHASE"/>
    <property type="match status" value="1"/>
</dbReference>
<evidence type="ECO:0000256" key="2">
    <source>
        <dbReference type="ARBA" id="ARBA00005218"/>
    </source>
</evidence>
<keyword evidence="9" id="KW-0152">Cholesterol biosynthesis</keyword>
<keyword evidence="5 22" id="KW-0444">Lipid biosynthesis</keyword>
<accession>A0A8B9V3V2</accession>
<feature type="compositionally biased region" description="Gly residues" evidence="23">
    <location>
        <begin position="387"/>
        <end position="398"/>
    </location>
</feature>
<comment type="pathway">
    <text evidence="2 22">Metabolic intermediate biosynthesis; (R)-mevalonate biosynthesis; (R)-mevalonate from acetyl-CoA: step 2/3.</text>
</comment>
<sequence>MLRLVGRAARCWGARRGPARAPRVSQCPVATPQARLSSTAAAAAGTGTWPKDVGILALEVYFPAQYVEQAELERYDGVEAGKYTRGLGQQQMGFCAAHEDINSLCLTVVQRLVERGRLSWDAIGRLEVGTETVIDKSKAVKTVLMELFRDSGNSDVEGIDTTNACYGGTASLFNAAAWVESSAWDGRYAVVVCGDIAVYATGNARPTGGAGAIAMLVGPNAPLVLERGLRGTHMEHAYDFYKPDLASEYPVVDGPLSIQCYLRALDRCYAVYRRKAESQRQQAGIQQPFTLDDFKFLIFHTPFCKLVQKSVGRLLLNDFLAAPNPDTSGGLYKGLQPFRWVQGVPPCPPSLPVRWGHPRLLLGLPAWGSSRVLSGQRREAGGHLHQQGGGEGFPGGQPGDLQPEDQALPAPLLPQRQHVHAVHVRLPGLPPGTVSPGGWWRGEADLETPKFPCVPPPRGHGLASRPALSPSQRFHATLLESTKPFCQRHGDENPLFVPKERLCSATGQEGAVGTARHEGGVPKWDPIPPTGARLRTWPAPGSAPSPTARGWLPACSRSASRRTPPRVSPIKGDGAECQEGRVVWGCGQGLGTLTLTLTLTHGQARPWTSCSPAWPTCPPAWTPASAWPRRTSPRS</sequence>
<evidence type="ECO:0000256" key="19">
    <source>
        <dbReference type="ARBA" id="ARBA00049887"/>
    </source>
</evidence>
<dbReference type="GO" id="GO:0006084">
    <property type="term" value="P:acetyl-CoA metabolic process"/>
    <property type="evidence" value="ECO:0007669"/>
    <property type="project" value="InterPro"/>
</dbReference>
<dbReference type="InterPro" id="IPR016039">
    <property type="entry name" value="Thiolase-like"/>
</dbReference>
<evidence type="ECO:0000313" key="26">
    <source>
        <dbReference type="Ensembl" id="ENSAZOP00000018590.1"/>
    </source>
</evidence>
<feature type="region of interest" description="Disordered" evidence="23">
    <location>
        <begin position="540"/>
        <end position="573"/>
    </location>
</feature>
<dbReference type="SUPFAM" id="SSF53901">
    <property type="entry name" value="Thiolase-like"/>
    <property type="match status" value="2"/>
</dbReference>
<evidence type="ECO:0000256" key="9">
    <source>
        <dbReference type="ARBA" id="ARBA00022778"/>
    </source>
</evidence>
<dbReference type="NCBIfam" id="TIGR01833">
    <property type="entry name" value="HMG-CoA-S_euk"/>
    <property type="match status" value="1"/>
</dbReference>
<feature type="active site" description="Proton donor/acceptor" evidence="20">
    <location>
        <position position="131"/>
    </location>
</feature>
<dbReference type="PANTHER" id="PTHR43323:SF1">
    <property type="entry name" value="HYDROXYMETHYLGLUTARYL-COA SYNTHASE, MITOCHONDRIAL"/>
    <property type="match status" value="1"/>
</dbReference>
<keyword evidence="14 22" id="KW-0443">Lipid metabolism</keyword>
<evidence type="ECO:0000256" key="21">
    <source>
        <dbReference type="PIRSR" id="PIRSR610122-2"/>
    </source>
</evidence>
<keyword evidence="7" id="KW-0597">Phosphoprotein</keyword>
<keyword evidence="16 22" id="KW-1207">Sterol metabolism</keyword>
<evidence type="ECO:0000256" key="13">
    <source>
        <dbReference type="ARBA" id="ARBA00023011"/>
    </source>
</evidence>
<evidence type="ECO:0000313" key="27">
    <source>
        <dbReference type="Proteomes" id="UP000694549"/>
    </source>
</evidence>
<evidence type="ECO:0000256" key="5">
    <source>
        <dbReference type="ARBA" id="ARBA00022516"/>
    </source>
</evidence>
<feature type="binding site" evidence="21">
    <location>
        <position position="309"/>
    </location>
    <ligand>
        <name>CoA</name>
        <dbReference type="ChEBI" id="CHEBI:57287"/>
    </ligand>
</feature>
<feature type="binding site" evidence="21">
    <location>
        <position position="203"/>
    </location>
    <ligand>
        <name>CoA</name>
        <dbReference type="ChEBI" id="CHEBI:57287"/>
    </ligand>
</feature>
<evidence type="ECO:0000256" key="17">
    <source>
        <dbReference type="ARBA" id="ARBA00023221"/>
    </source>
</evidence>
<feature type="binding site" evidence="21">
    <location>
        <position position="257"/>
    </location>
    <ligand>
        <name>CoA</name>
        <dbReference type="ChEBI" id="CHEBI:57287"/>
    </ligand>
</feature>
<evidence type="ECO:0000256" key="10">
    <source>
        <dbReference type="ARBA" id="ARBA00022946"/>
    </source>
</evidence>
<evidence type="ECO:0000256" key="22">
    <source>
        <dbReference type="RuleBase" id="RU364071"/>
    </source>
</evidence>
<dbReference type="InterPro" id="IPR010122">
    <property type="entry name" value="HMG_CoA_synthase_euk"/>
</dbReference>
<evidence type="ECO:0000256" key="1">
    <source>
        <dbReference type="ARBA" id="ARBA00004173"/>
    </source>
</evidence>
<dbReference type="AlphaFoldDB" id="A0A8B9V3V2"/>
<dbReference type="GO" id="GO:0006695">
    <property type="term" value="P:cholesterol biosynthetic process"/>
    <property type="evidence" value="ECO:0007669"/>
    <property type="project" value="UniProtKB-KW"/>
</dbReference>
<dbReference type="Pfam" id="PF01154">
    <property type="entry name" value="HMG_CoA_synt_N"/>
    <property type="match status" value="1"/>
</dbReference>
<keyword evidence="8 22" id="KW-0808">Transferase</keyword>
<evidence type="ECO:0000256" key="16">
    <source>
        <dbReference type="ARBA" id="ARBA00023166"/>
    </source>
</evidence>
<name>A0A8B9V3V2_9AVES</name>
<evidence type="ECO:0000256" key="12">
    <source>
        <dbReference type="ARBA" id="ARBA00022990"/>
    </source>
</evidence>
<feature type="region of interest" description="Disordered" evidence="23">
    <location>
        <begin position="375"/>
        <end position="407"/>
    </location>
</feature>
<feature type="binding site" evidence="21">
    <location>
        <position position="305"/>
    </location>
    <ligand>
        <name>CoA</name>
        <dbReference type="ChEBI" id="CHEBI:57287"/>
    </ligand>
</feature>
<keyword evidence="15" id="KW-0496">Mitochondrion</keyword>
<evidence type="ECO:0000256" key="23">
    <source>
        <dbReference type="SAM" id="MobiDB-lite"/>
    </source>
</evidence>
<evidence type="ECO:0000256" key="7">
    <source>
        <dbReference type="ARBA" id="ARBA00022553"/>
    </source>
</evidence>
<evidence type="ECO:0000256" key="20">
    <source>
        <dbReference type="PIRSR" id="PIRSR610122-1"/>
    </source>
</evidence>
<evidence type="ECO:0000256" key="11">
    <source>
        <dbReference type="ARBA" id="ARBA00022955"/>
    </source>
</evidence>
<dbReference type="EC" id="2.3.3.10" evidence="22"/>
<keyword evidence="12" id="KW-0007">Acetylation</keyword>